<keyword evidence="1" id="KW-1133">Transmembrane helix</keyword>
<proteinExistence type="predicted"/>
<dbReference type="PANTHER" id="PTHR35184">
    <property type="entry name" value="YALI0C10208P"/>
    <property type="match status" value="1"/>
</dbReference>
<feature type="transmembrane region" description="Helical" evidence="1">
    <location>
        <begin position="29"/>
        <end position="51"/>
    </location>
</feature>
<dbReference type="PANTHER" id="PTHR35184:SF1">
    <property type="entry name" value="INTEGRAL MEMBRANE PROTEIN"/>
    <property type="match status" value="1"/>
</dbReference>
<sequence>MSSTEGTNNGPPYINKANAMLGGHPTVSLDIPICAVLLALYVLGAIGNMTIYQINRRRGHKFLMSWAMFGFCMARNATFSLRIAWATQPNNGRIVIASQIFSAAGVLVAYIVVLLLSLRIFRATHPELGWNKGIRIGCKVLYAALFVAFVLTISFTIESFYTLDMHMKNVALWVTRASSLVMLLFNLASLIILCLSIFLPRTSPPENFGTGSLQKKTAILSTMMFFVLFIIGFRFGTAWTDARPASKPAWFDSKPAFYIIEFVLELVVIYTLLLIRFDRIFWVPNGSAKAGDYHLWTGYHQKDEGMTLSASEEDSEPELKIHGAAAV</sequence>
<evidence type="ECO:0000256" key="1">
    <source>
        <dbReference type="SAM" id="Phobius"/>
    </source>
</evidence>
<feature type="transmembrane region" description="Helical" evidence="1">
    <location>
        <begin position="96"/>
        <end position="118"/>
    </location>
</feature>
<accession>A0ABR4C5T1</accession>
<evidence type="ECO:0000313" key="3">
    <source>
        <dbReference type="Proteomes" id="UP001595075"/>
    </source>
</evidence>
<dbReference type="EMBL" id="JAZHXI010000013">
    <property type="protein sequence ID" value="KAL2064624.1"/>
    <property type="molecule type" value="Genomic_DNA"/>
</dbReference>
<organism evidence="2 3">
    <name type="scientific">Oculimacula yallundae</name>
    <dbReference type="NCBI Taxonomy" id="86028"/>
    <lineage>
        <taxon>Eukaryota</taxon>
        <taxon>Fungi</taxon>
        <taxon>Dikarya</taxon>
        <taxon>Ascomycota</taxon>
        <taxon>Pezizomycotina</taxon>
        <taxon>Leotiomycetes</taxon>
        <taxon>Helotiales</taxon>
        <taxon>Ploettnerulaceae</taxon>
        <taxon>Oculimacula</taxon>
    </lineage>
</organism>
<feature type="transmembrane region" description="Helical" evidence="1">
    <location>
        <begin position="177"/>
        <end position="198"/>
    </location>
</feature>
<keyword evidence="3" id="KW-1185">Reference proteome</keyword>
<keyword evidence="1" id="KW-0812">Transmembrane</keyword>
<dbReference type="Proteomes" id="UP001595075">
    <property type="component" value="Unassembled WGS sequence"/>
</dbReference>
<name>A0ABR4C5T1_9HELO</name>
<keyword evidence="1" id="KW-0472">Membrane</keyword>
<evidence type="ECO:0000313" key="2">
    <source>
        <dbReference type="EMBL" id="KAL2064624.1"/>
    </source>
</evidence>
<reference evidence="2 3" key="1">
    <citation type="journal article" date="2024" name="Commun. Biol.">
        <title>Comparative genomic analysis of thermophilic fungi reveals convergent evolutionary adaptations and gene losses.</title>
        <authorList>
            <person name="Steindorff A.S."/>
            <person name="Aguilar-Pontes M.V."/>
            <person name="Robinson A.J."/>
            <person name="Andreopoulos B."/>
            <person name="LaButti K."/>
            <person name="Kuo A."/>
            <person name="Mondo S."/>
            <person name="Riley R."/>
            <person name="Otillar R."/>
            <person name="Haridas S."/>
            <person name="Lipzen A."/>
            <person name="Grimwood J."/>
            <person name="Schmutz J."/>
            <person name="Clum A."/>
            <person name="Reid I.D."/>
            <person name="Moisan M.C."/>
            <person name="Butler G."/>
            <person name="Nguyen T.T.M."/>
            <person name="Dewar K."/>
            <person name="Conant G."/>
            <person name="Drula E."/>
            <person name="Henrissat B."/>
            <person name="Hansel C."/>
            <person name="Singer S."/>
            <person name="Hutchinson M.I."/>
            <person name="de Vries R.P."/>
            <person name="Natvig D.O."/>
            <person name="Powell A.J."/>
            <person name="Tsang A."/>
            <person name="Grigoriev I.V."/>
        </authorList>
    </citation>
    <scope>NUCLEOTIDE SEQUENCE [LARGE SCALE GENOMIC DNA]</scope>
    <source>
        <strain evidence="2 3">CBS 494.80</strain>
    </source>
</reference>
<feature type="transmembrane region" description="Helical" evidence="1">
    <location>
        <begin position="256"/>
        <end position="275"/>
    </location>
</feature>
<feature type="transmembrane region" description="Helical" evidence="1">
    <location>
        <begin position="218"/>
        <end position="236"/>
    </location>
</feature>
<feature type="transmembrane region" description="Helical" evidence="1">
    <location>
        <begin position="63"/>
        <end position="84"/>
    </location>
</feature>
<comment type="caution">
    <text evidence="2">The sequence shown here is derived from an EMBL/GenBank/DDBJ whole genome shotgun (WGS) entry which is preliminary data.</text>
</comment>
<feature type="transmembrane region" description="Helical" evidence="1">
    <location>
        <begin position="139"/>
        <end position="157"/>
    </location>
</feature>
<gene>
    <name evidence="2" type="ORF">VTL71DRAFT_3761</name>
</gene>
<protein>
    <submittedName>
        <fullName evidence="2">Uncharacterized protein</fullName>
    </submittedName>
</protein>